<dbReference type="Pfam" id="PF00472">
    <property type="entry name" value="RF-1"/>
    <property type="match status" value="1"/>
</dbReference>
<feature type="compositionally biased region" description="Basic residues" evidence="2">
    <location>
        <begin position="113"/>
        <end position="122"/>
    </location>
</feature>
<evidence type="ECO:0000256" key="2">
    <source>
        <dbReference type="SAM" id="MobiDB-lite"/>
    </source>
</evidence>
<evidence type="ECO:0000259" key="3">
    <source>
        <dbReference type="PROSITE" id="PS00745"/>
    </source>
</evidence>
<name>A0ABZ0I920_9GAMM</name>
<dbReference type="SUPFAM" id="SSF75620">
    <property type="entry name" value="Release factor"/>
    <property type="match status" value="1"/>
</dbReference>
<feature type="region of interest" description="Disordered" evidence="2">
    <location>
        <begin position="87"/>
        <end position="122"/>
    </location>
</feature>
<dbReference type="PANTHER" id="PTHR47814:SF1">
    <property type="entry name" value="PEPTIDYL-TRNA HYDROLASE ARFB"/>
    <property type="match status" value="1"/>
</dbReference>
<dbReference type="InterPro" id="IPR045853">
    <property type="entry name" value="Pep_chain_release_fac_I_sf"/>
</dbReference>
<gene>
    <name evidence="4" type="primary">arfB</name>
    <name evidence="4" type="ORF">R0135_02470</name>
</gene>
<evidence type="ECO:0000313" key="4">
    <source>
        <dbReference type="EMBL" id="WOJ95228.1"/>
    </source>
</evidence>
<protein>
    <submittedName>
        <fullName evidence="4">Alternative ribosome rescue aminoacyl-tRNA hydrolase ArfB</fullName>
        <ecNumber evidence="4">3.1.1.29</ecNumber>
    </submittedName>
</protein>
<organism evidence="4 5">
    <name type="scientific">Congregibacter variabilis</name>
    <dbReference type="NCBI Taxonomy" id="3081200"/>
    <lineage>
        <taxon>Bacteria</taxon>
        <taxon>Pseudomonadati</taxon>
        <taxon>Pseudomonadota</taxon>
        <taxon>Gammaproteobacteria</taxon>
        <taxon>Cellvibrionales</taxon>
        <taxon>Halieaceae</taxon>
        <taxon>Congregibacter</taxon>
    </lineage>
</organism>
<dbReference type="RefSeq" id="WP_407349863.1">
    <property type="nucleotide sequence ID" value="NZ_CP136864.1"/>
</dbReference>
<feature type="compositionally biased region" description="Basic and acidic residues" evidence="2">
    <location>
        <begin position="97"/>
        <end position="110"/>
    </location>
</feature>
<proteinExistence type="inferred from homology"/>
<evidence type="ECO:0000256" key="1">
    <source>
        <dbReference type="ARBA" id="ARBA00010835"/>
    </source>
</evidence>
<dbReference type="GO" id="GO:0004045">
    <property type="term" value="F:peptidyl-tRNA hydrolase activity"/>
    <property type="evidence" value="ECO:0007669"/>
    <property type="project" value="UniProtKB-EC"/>
</dbReference>
<feature type="domain" description="Prokaryotic-type class I peptide chain release factors" evidence="3">
    <location>
        <begin position="5"/>
        <end position="21"/>
    </location>
</feature>
<dbReference type="EMBL" id="CP136864">
    <property type="protein sequence ID" value="WOJ95228.1"/>
    <property type="molecule type" value="Genomic_DNA"/>
</dbReference>
<dbReference type="Proteomes" id="UP001626537">
    <property type="component" value="Chromosome"/>
</dbReference>
<dbReference type="EC" id="3.1.1.29" evidence="4"/>
<reference evidence="4 5" key="1">
    <citation type="submission" date="2023-10" db="EMBL/GenBank/DDBJ databases">
        <title>Two novel species belonging to the OM43/NOR5 clade.</title>
        <authorList>
            <person name="Park M."/>
        </authorList>
    </citation>
    <scope>NUCLEOTIDE SEQUENCE [LARGE SCALE GENOMIC DNA]</scope>
    <source>
        <strain evidence="4 5">IMCC43200</strain>
    </source>
</reference>
<dbReference type="Gene3D" id="3.30.160.20">
    <property type="match status" value="1"/>
</dbReference>
<evidence type="ECO:0000313" key="5">
    <source>
        <dbReference type="Proteomes" id="UP001626537"/>
    </source>
</evidence>
<keyword evidence="4" id="KW-0378">Hydrolase</keyword>
<sequence>MDAVRASGAGGQNVNKVSTAVHLRFDLHRARLPERVRERLLSSRDRRVTEDGVLVLKAQRHRTQGKNREDAINRLVELLREASFVPKSRRATRPTRASKERRLKSKDITSKNKNLRKKPSVE</sequence>
<dbReference type="InterPro" id="IPR000352">
    <property type="entry name" value="Pep_chain_release_fac_I"/>
</dbReference>
<keyword evidence="5" id="KW-1185">Reference proteome</keyword>
<comment type="similarity">
    <text evidence="1">Belongs to the prokaryotic/mitochondrial release factor family.</text>
</comment>
<dbReference type="NCBIfam" id="NF006718">
    <property type="entry name" value="PRK09256.1"/>
    <property type="match status" value="1"/>
</dbReference>
<accession>A0ABZ0I920</accession>
<dbReference type="PANTHER" id="PTHR47814">
    <property type="entry name" value="PEPTIDYL-TRNA HYDROLASE ARFB"/>
    <property type="match status" value="1"/>
</dbReference>
<dbReference type="PROSITE" id="PS00745">
    <property type="entry name" value="RF_PROK_I"/>
    <property type="match status" value="1"/>
</dbReference>